<feature type="compositionally biased region" description="Basic and acidic residues" evidence="1">
    <location>
        <begin position="51"/>
        <end position="63"/>
    </location>
</feature>
<proteinExistence type="predicted"/>
<keyword evidence="3" id="KW-1185">Reference proteome</keyword>
<evidence type="ECO:0000256" key="1">
    <source>
        <dbReference type="SAM" id="MobiDB-lite"/>
    </source>
</evidence>
<sequence>MDYPLVDKPDSPPPPQAASGPHARLPAQHDVAHLKKEEPHCMKQVSASPAKRPETEGEFEQERPQQGGGRRSQAAVGGGDDAELCYGRHWQSHDRDSLI</sequence>
<accession>A0A5A7QWG6</accession>
<gene>
    <name evidence="2" type="ORF">STAS_26533</name>
</gene>
<dbReference type="Proteomes" id="UP000325081">
    <property type="component" value="Unassembled WGS sequence"/>
</dbReference>
<reference evidence="3" key="1">
    <citation type="journal article" date="2019" name="Curr. Biol.">
        <title>Genome Sequence of Striga asiatica Provides Insight into the Evolution of Plant Parasitism.</title>
        <authorList>
            <person name="Yoshida S."/>
            <person name="Kim S."/>
            <person name="Wafula E.K."/>
            <person name="Tanskanen J."/>
            <person name="Kim Y.M."/>
            <person name="Honaas L."/>
            <person name="Yang Z."/>
            <person name="Spallek T."/>
            <person name="Conn C.E."/>
            <person name="Ichihashi Y."/>
            <person name="Cheong K."/>
            <person name="Cui S."/>
            <person name="Der J.P."/>
            <person name="Gundlach H."/>
            <person name="Jiao Y."/>
            <person name="Hori C."/>
            <person name="Ishida J.K."/>
            <person name="Kasahara H."/>
            <person name="Kiba T."/>
            <person name="Kim M.S."/>
            <person name="Koo N."/>
            <person name="Laohavisit A."/>
            <person name="Lee Y.H."/>
            <person name="Lumba S."/>
            <person name="McCourt P."/>
            <person name="Mortimer J.C."/>
            <person name="Mutuku J.M."/>
            <person name="Nomura T."/>
            <person name="Sasaki-Sekimoto Y."/>
            <person name="Seto Y."/>
            <person name="Wang Y."/>
            <person name="Wakatake T."/>
            <person name="Sakakibara H."/>
            <person name="Demura T."/>
            <person name="Yamaguchi S."/>
            <person name="Yoneyama K."/>
            <person name="Manabe R.I."/>
            <person name="Nelson D.C."/>
            <person name="Schulman A.H."/>
            <person name="Timko M.P."/>
            <person name="dePamphilis C.W."/>
            <person name="Choi D."/>
            <person name="Shirasu K."/>
        </authorList>
    </citation>
    <scope>NUCLEOTIDE SEQUENCE [LARGE SCALE GENOMIC DNA]</scope>
    <source>
        <strain evidence="3">cv. UVA1</strain>
    </source>
</reference>
<dbReference type="EMBL" id="BKCP01008515">
    <property type="protein sequence ID" value="GER49298.1"/>
    <property type="molecule type" value="Genomic_DNA"/>
</dbReference>
<feature type="compositionally biased region" description="Basic and acidic residues" evidence="1">
    <location>
        <begin position="30"/>
        <end position="41"/>
    </location>
</feature>
<feature type="region of interest" description="Disordered" evidence="1">
    <location>
        <begin position="1"/>
        <end position="99"/>
    </location>
</feature>
<organism evidence="2 3">
    <name type="scientific">Striga asiatica</name>
    <name type="common">Asiatic witchweed</name>
    <name type="synonym">Buchnera asiatica</name>
    <dbReference type="NCBI Taxonomy" id="4170"/>
    <lineage>
        <taxon>Eukaryota</taxon>
        <taxon>Viridiplantae</taxon>
        <taxon>Streptophyta</taxon>
        <taxon>Embryophyta</taxon>
        <taxon>Tracheophyta</taxon>
        <taxon>Spermatophyta</taxon>
        <taxon>Magnoliopsida</taxon>
        <taxon>eudicotyledons</taxon>
        <taxon>Gunneridae</taxon>
        <taxon>Pentapetalae</taxon>
        <taxon>asterids</taxon>
        <taxon>lamiids</taxon>
        <taxon>Lamiales</taxon>
        <taxon>Orobanchaceae</taxon>
        <taxon>Buchnereae</taxon>
        <taxon>Striga</taxon>
    </lineage>
</organism>
<dbReference type="AlphaFoldDB" id="A0A5A7QWG6"/>
<evidence type="ECO:0000313" key="3">
    <source>
        <dbReference type="Proteomes" id="UP000325081"/>
    </source>
</evidence>
<protein>
    <submittedName>
        <fullName evidence="2">Sodium/potassium/calcium exchanger 1</fullName>
    </submittedName>
</protein>
<name>A0A5A7QWG6_STRAF</name>
<feature type="compositionally biased region" description="Basic and acidic residues" evidence="1">
    <location>
        <begin position="1"/>
        <end position="10"/>
    </location>
</feature>
<evidence type="ECO:0000313" key="2">
    <source>
        <dbReference type="EMBL" id="GER49298.1"/>
    </source>
</evidence>
<comment type="caution">
    <text evidence="2">The sequence shown here is derived from an EMBL/GenBank/DDBJ whole genome shotgun (WGS) entry which is preliminary data.</text>
</comment>